<evidence type="ECO:0000313" key="2">
    <source>
        <dbReference type="EMBL" id="OMJ72741.1"/>
    </source>
</evidence>
<gene>
    <name evidence="2" type="ORF">SteCoe_28748</name>
</gene>
<dbReference type="Proteomes" id="UP000187209">
    <property type="component" value="Unassembled WGS sequence"/>
</dbReference>
<dbReference type="EMBL" id="MPUH01000877">
    <property type="protein sequence ID" value="OMJ72741.1"/>
    <property type="molecule type" value="Genomic_DNA"/>
</dbReference>
<keyword evidence="3" id="KW-1185">Reference proteome</keyword>
<name>A0A1R2B7J7_9CILI</name>
<accession>A0A1R2B7J7</accession>
<feature type="compositionally biased region" description="Basic and acidic residues" evidence="1">
    <location>
        <begin position="294"/>
        <end position="317"/>
    </location>
</feature>
<sequence>MEEKAYKWFLQELSNRHENLKILETGICRGTKVIAWFENSSTDEIIQKPIKMLNKIRYLLNYFLNQRVPILEEYAPEKLICYLYHKTGKRIVTAKEAIELAENQIHGLQVTSMHMAINSVIETYTISASNIGGELNTEIFTSKFGRFTTQPVKDSVIIEKLMHFLINISDFIIKITSQEIHDIHIDLLMDKVDCIIIIKITELILKSPSARPGYFKKATIKLVQRDQSSDDSLESPGSPLLSKAVLGIHEKDKKALGLKVQINKQTSNNSHNFLEMIAKTIEKERKKYASQRMVGDKKIKEKEKEKERKKEKNDEKIGEEKKVVKDIRKSYRELRGKKKSLGSLNELLVYLEETRPRIWIKDTNEVQNVAKNNMSKDAMKKPKTRQASVNYLTPTFRSNHLSMLISENNRIGKKLYSRTQNTTGCL</sequence>
<organism evidence="2 3">
    <name type="scientific">Stentor coeruleus</name>
    <dbReference type="NCBI Taxonomy" id="5963"/>
    <lineage>
        <taxon>Eukaryota</taxon>
        <taxon>Sar</taxon>
        <taxon>Alveolata</taxon>
        <taxon>Ciliophora</taxon>
        <taxon>Postciliodesmatophora</taxon>
        <taxon>Heterotrichea</taxon>
        <taxon>Heterotrichida</taxon>
        <taxon>Stentoridae</taxon>
        <taxon>Stentor</taxon>
    </lineage>
</organism>
<protein>
    <submittedName>
        <fullName evidence="2">Uncharacterized protein</fullName>
    </submittedName>
</protein>
<evidence type="ECO:0000256" key="1">
    <source>
        <dbReference type="SAM" id="MobiDB-lite"/>
    </source>
</evidence>
<proteinExistence type="predicted"/>
<dbReference type="AlphaFoldDB" id="A0A1R2B7J7"/>
<comment type="caution">
    <text evidence="2">The sequence shown here is derived from an EMBL/GenBank/DDBJ whole genome shotgun (WGS) entry which is preliminary data.</text>
</comment>
<reference evidence="2 3" key="1">
    <citation type="submission" date="2016-11" db="EMBL/GenBank/DDBJ databases">
        <title>The macronuclear genome of Stentor coeruleus: a giant cell with tiny introns.</title>
        <authorList>
            <person name="Slabodnick M."/>
            <person name="Ruby J.G."/>
            <person name="Reiff S.B."/>
            <person name="Swart E.C."/>
            <person name="Gosai S."/>
            <person name="Prabakaran S."/>
            <person name="Witkowska E."/>
            <person name="Larue G.E."/>
            <person name="Fisher S."/>
            <person name="Freeman R.M."/>
            <person name="Gunawardena J."/>
            <person name="Chu W."/>
            <person name="Stover N.A."/>
            <person name="Gregory B.D."/>
            <person name="Nowacki M."/>
            <person name="Derisi J."/>
            <person name="Roy S.W."/>
            <person name="Marshall W.F."/>
            <person name="Sood P."/>
        </authorList>
    </citation>
    <scope>NUCLEOTIDE SEQUENCE [LARGE SCALE GENOMIC DNA]</scope>
    <source>
        <strain evidence="2">WM001</strain>
    </source>
</reference>
<feature type="region of interest" description="Disordered" evidence="1">
    <location>
        <begin position="288"/>
        <end position="317"/>
    </location>
</feature>
<evidence type="ECO:0000313" key="3">
    <source>
        <dbReference type="Proteomes" id="UP000187209"/>
    </source>
</evidence>